<feature type="compositionally biased region" description="Low complexity" evidence="1">
    <location>
        <begin position="61"/>
        <end position="83"/>
    </location>
</feature>
<evidence type="ECO:0000313" key="3">
    <source>
        <dbReference type="EMBL" id="KAB2350352.1"/>
    </source>
</evidence>
<protein>
    <recommendedName>
        <fullName evidence="5">DUF4476 domain-containing protein</fullName>
    </recommendedName>
</protein>
<evidence type="ECO:0008006" key="5">
    <source>
        <dbReference type="Google" id="ProtNLM"/>
    </source>
</evidence>
<name>A0A6H9Z5V6_9ACTN</name>
<accession>A0A6H9Z5V6</accession>
<evidence type="ECO:0000256" key="1">
    <source>
        <dbReference type="SAM" id="MobiDB-lite"/>
    </source>
</evidence>
<keyword evidence="2" id="KW-0732">Signal</keyword>
<evidence type="ECO:0000313" key="4">
    <source>
        <dbReference type="Proteomes" id="UP000468735"/>
    </source>
</evidence>
<reference evidence="3 4" key="1">
    <citation type="submission" date="2019-09" db="EMBL/GenBank/DDBJ databases">
        <title>Actinomadura physcomitrii sp. nov., a novel actinomycete isolated from moss [Physcomitrium sphaericum (Ludw) Fuernr].</title>
        <authorList>
            <person name="Zhuang X."/>
            <person name="Liu C."/>
        </authorList>
    </citation>
    <scope>NUCLEOTIDE SEQUENCE [LARGE SCALE GENOMIC DNA]</scope>
    <source>
        <strain evidence="3 4">HMC1</strain>
    </source>
</reference>
<keyword evidence="4" id="KW-1185">Reference proteome</keyword>
<organism evidence="3 4">
    <name type="scientific">Actinomadura rudentiformis</name>
    <dbReference type="NCBI Taxonomy" id="359158"/>
    <lineage>
        <taxon>Bacteria</taxon>
        <taxon>Bacillati</taxon>
        <taxon>Actinomycetota</taxon>
        <taxon>Actinomycetes</taxon>
        <taxon>Streptosporangiales</taxon>
        <taxon>Thermomonosporaceae</taxon>
        <taxon>Actinomadura</taxon>
    </lineage>
</organism>
<sequence length="197" mass="19776">MDGSLRVAGLLLATAVATTALPAALPGVAVAAAVPTAHVSTPASTPAPGHAAGHTPGHASTHATGQAVGHAAAHTTAHTTGHATGHDAGHAGGNAVGQAGSDRPLARLLARFTRLDPLQRLGILKKMNAKYPGIGAVLDKLQSISVTGLLGQSIPESPENKSVTTLLNDPGYKDTADDFRAQPNHEAALSVLKESMD</sequence>
<feature type="signal peptide" evidence="2">
    <location>
        <begin position="1"/>
        <end position="31"/>
    </location>
</feature>
<evidence type="ECO:0000256" key="2">
    <source>
        <dbReference type="SAM" id="SignalP"/>
    </source>
</evidence>
<gene>
    <name evidence="3" type="ORF">F8566_11300</name>
</gene>
<proteinExistence type="predicted"/>
<feature type="region of interest" description="Disordered" evidence="1">
    <location>
        <begin position="39"/>
        <end position="100"/>
    </location>
</feature>
<dbReference type="EMBL" id="WBMT01000004">
    <property type="protein sequence ID" value="KAB2350352.1"/>
    <property type="molecule type" value="Genomic_DNA"/>
</dbReference>
<dbReference type="AlphaFoldDB" id="A0A6H9Z5V6"/>
<dbReference type="Proteomes" id="UP000468735">
    <property type="component" value="Unassembled WGS sequence"/>
</dbReference>
<comment type="caution">
    <text evidence="3">The sequence shown here is derived from an EMBL/GenBank/DDBJ whole genome shotgun (WGS) entry which is preliminary data.</text>
</comment>
<dbReference type="RefSeq" id="WP_151560100.1">
    <property type="nucleotide sequence ID" value="NZ_WBMT01000004.1"/>
</dbReference>
<feature type="chain" id="PRO_5026267937" description="DUF4476 domain-containing protein" evidence="2">
    <location>
        <begin position="32"/>
        <end position="197"/>
    </location>
</feature>